<evidence type="ECO:0000256" key="1">
    <source>
        <dbReference type="ARBA" id="ARBA00005388"/>
    </source>
</evidence>
<dbReference type="InterPro" id="IPR044128">
    <property type="entry name" value="eIF2g_GTP-bd"/>
</dbReference>
<proteinExistence type="inferred from homology"/>
<dbReference type="OrthoDB" id="1045173at2759"/>
<keyword evidence="7" id="KW-0648">Protein biosynthesis</keyword>
<dbReference type="NCBIfam" id="TIGR00231">
    <property type="entry name" value="small_GTP"/>
    <property type="match status" value="1"/>
</dbReference>
<dbReference type="CDD" id="cd03688">
    <property type="entry name" value="eIF2_gamma_II"/>
    <property type="match status" value="1"/>
</dbReference>
<dbReference type="InterPro" id="IPR009001">
    <property type="entry name" value="Transl_elong_EF1A/Init_IF2_C"/>
</dbReference>
<dbReference type="Gene3D" id="2.40.30.10">
    <property type="entry name" value="Translation factors"/>
    <property type="match status" value="2"/>
</dbReference>
<dbReference type="Pfam" id="PF00009">
    <property type="entry name" value="GTP_EFTU"/>
    <property type="match status" value="1"/>
</dbReference>
<gene>
    <name evidence="12" type="ORF">EZS28_026352</name>
</gene>
<reference evidence="12 13" key="1">
    <citation type="submission" date="2019-03" db="EMBL/GenBank/DDBJ databases">
        <title>Single cell metagenomics reveals metabolic interactions within the superorganism composed of flagellate Streblomastix strix and complex community of Bacteroidetes bacteria on its surface.</title>
        <authorList>
            <person name="Treitli S.C."/>
            <person name="Kolisko M."/>
            <person name="Husnik F."/>
            <person name="Keeling P."/>
            <person name="Hampl V."/>
        </authorList>
    </citation>
    <scope>NUCLEOTIDE SEQUENCE [LARGE SCALE GENOMIC DNA]</scope>
    <source>
        <strain evidence="12">ST1C</strain>
    </source>
</reference>
<dbReference type="InterPro" id="IPR000795">
    <property type="entry name" value="T_Tr_GTP-bd_dom"/>
</dbReference>
<dbReference type="SUPFAM" id="SSF52540">
    <property type="entry name" value="P-loop containing nucleoside triphosphate hydrolases"/>
    <property type="match status" value="1"/>
</dbReference>
<dbReference type="PANTHER" id="PTHR42854:SF3">
    <property type="entry name" value="EUKARYOTIC TRANSLATION INITIATION FACTOR 2 SUBUNIT 3-RELATED"/>
    <property type="match status" value="1"/>
</dbReference>
<dbReference type="PRINTS" id="PR00315">
    <property type="entry name" value="ELONGATNFCT"/>
</dbReference>
<comment type="catalytic activity">
    <reaction evidence="9">
        <text>GTP + H2O = GDP + phosphate + H(+)</text>
        <dbReference type="Rhea" id="RHEA:19669"/>
        <dbReference type="ChEBI" id="CHEBI:15377"/>
        <dbReference type="ChEBI" id="CHEBI:15378"/>
        <dbReference type="ChEBI" id="CHEBI:37565"/>
        <dbReference type="ChEBI" id="CHEBI:43474"/>
        <dbReference type="ChEBI" id="CHEBI:58189"/>
        <dbReference type="EC" id="3.6.5.3"/>
    </reaction>
</comment>
<dbReference type="GO" id="GO:0003743">
    <property type="term" value="F:translation initiation factor activity"/>
    <property type="evidence" value="ECO:0007669"/>
    <property type="project" value="UniProtKB-KW"/>
</dbReference>
<dbReference type="GO" id="GO:0005850">
    <property type="term" value="C:eukaryotic translation initiation factor 2 complex"/>
    <property type="evidence" value="ECO:0007669"/>
    <property type="project" value="TreeGrafter"/>
</dbReference>
<dbReference type="InterPro" id="IPR027417">
    <property type="entry name" value="P-loop_NTPase"/>
</dbReference>
<dbReference type="Proteomes" id="UP000324800">
    <property type="component" value="Unassembled WGS sequence"/>
</dbReference>
<dbReference type="InterPro" id="IPR009000">
    <property type="entry name" value="Transl_B-barrel_sf"/>
</dbReference>
<dbReference type="GO" id="GO:0005525">
    <property type="term" value="F:GTP binding"/>
    <property type="evidence" value="ECO:0007669"/>
    <property type="project" value="UniProtKB-KW"/>
</dbReference>
<dbReference type="InterPro" id="IPR005225">
    <property type="entry name" value="Small_GTP-bd"/>
</dbReference>
<evidence type="ECO:0000256" key="10">
    <source>
        <dbReference type="SAM" id="MobiDB-lite"/>
    </source>
</evidence>
<evidence type="ECO:0000256" key="7">
    <source>
        <dbReference type="ARBA" id="ARBA00022917"/>
    </source>
</evidence>
<evidence type="ECO:0000313" key="13">
    <source>
        <dbReference type="Proteomes" id="UP000324800"/>
    </source>
</evidence>
<evidence type="ECO:0000256" key="6">
    <source>
        <dbReference type="ARBA" id="ARBA00022801"/>
    </source>
</evidence>
<protein>
    <recommendedName>
        <fullName evidence="3">protein-synthesizing GTPase</fullName>
        <ecNumber evidence="3">3.6.5.3</ecNumber>
    </recommendedName>
</protein>
<evidence type="ECO:0000256" key="3">
    <source>
        <dbReference type="ARBA" id="ARBA00011986"/>
    </source>
</evidence>
<feature type="region of interest" description="Disordered" evidence="10">
    <location>
        <begin position="310"/>
        <end position="332"/>
    </location>
</feature>
<dbReference type="InterPro" id="IPR044127">
    <property type="entry name" value="eIF2g_dom_2"/>
</dbReference>
<dbReference type="FunFam" id="3.40.50.300:FF:000065">
    <property type="entry name" value="Eukaryotic translation initiation factor 2 subunit gamma"/>
    <property type="match status" value="1"/>
</dbReference>
<dbReference type="EMBL" id="SNRW01009359">
    <property type="protein sequence ID" value="KAA6378121.1"/>
    <property type="molecule type" value="Genomic_DNA"/>
</dbReference>
<comment type="similarity">
    <text evidence="1">Belongs to the TRAFAC class translation factor GTPase superfamily. Classic translation factor GTPase family. EIF2G subfamily.</text>
</comment>
<evidence type="ECO:0000256" key="9">
    <source>
        <dbReference type="ARBA" id="ARBA00048107"/>
    </source>
</evidence>
<keyword evidence="8" id="KW-0342">GTP-binding</keyword>
<evidence type="ECO:0000256" key="5">
    <source>
        <dbReference type="ARBA" id="ARBA00022741"/>
    </source>
</evidence>
<dbReference type="InterPro" id="IPR050543">
    <property type="entry name" value="eIF2G"/>
</dbReference>
<evidence type="ECO:0000256" key="8">
    <source>
        <dbReference type="ARBA" id="ARBA00023134"/>
    </source>
</evidence>
<dbReference type="PANTHER" id="PTHR42854">
    <property type="entry name" value="EUKARYOTIC TRANSLATION INITIATION FACTOR 2 SUBUNIT 3 FAMILY MEMBER"/>
    <property type="match status" value="1"/>
</dbReference>
<keyword evidence="6" id="KW-0378">Hydrolase</keyword>
<evidence type="ECO:0000256" key="2">
    <source>
        <dbReference type="ARBA" id="ARBA00007249"/>
    </source>
</evidence>
<dbReference type="InterPro" id="IPR015256">
    <property type="entry name" value="eIF2g_C"/>
</dbReference>
<evidence type="ECO:0000259" key="11">
    <source>
        <dbReference type="PROSITE" id="PS51722"/>
    </source>
</evidence>
<dbReference type="Gene3D" id="3.40.50.300">
    <property type="entry name" value="P-loop containing nucleotide triphosphate hydrolases"/>
    <property type="match status" value="1"/>
</dbReference>
<dbReference type="Pfam" id="PF09173">
    <property type="entry name" value="eIF2_C"/>
    <property type="match status" value="2"/>
</dbReference>
<feature type="compositionally biased region" description="Polar residues" evidence="10">
    <location>
        <begin position="312"/>
        <end position="321"/>
    </location>
</feature>
<dbReference type="SUPFAM" id="SSF50447">
    <property type="entry name" value="Translation proteins"/>
    <property type="match status" value="2"/>
</dbReference>
<dbReference type="GO" id="GO:0001731">
    <property type="term" value="P:formation of translation preinitiation complex"/>
    <property type="evidence" value="ECO:0007669"/>
    <property type="project" value="TreeGrafter"/>
</dbReference>
<evidence type="ECO:0000256" key="4">
    <source>
        <dbReference type="ARBA" id="ARBA00022540"/>
    </source>
</evidence>
<sequence>MAKKQIGGEEADDNEGSIYIPTSIGLPCKIEELHPQLYSIISRQATINVGTIGHVAHGKTTLVKSISGVHTIKHSHEKLRNITIKLGYANAKVFKCDNPFCKQPGCYRSFGSEKEEGFSCERPGCGGIMRLVRHVSFVDCPGHDILMATMLNGAAVMDCALLLIAGNEPCPQPQTREHLAAIEIMKLDHIIVLQNKIDLVKQSEQSSIQNAPIIPISAQLNTNVDIVAQYLVEKLPIPRRDFISPPKLIVIRSFDINKPGITIDQLQGGVAGGSLLHGVLKIGMEIELQPGIIDQVFQSQKKSLLALDDESTIGQESQSQSKGKEKQESGDIMNIRTRPLRSVIVSLHAEKNKLEFAVPGGLIGVGTNIDPSLCKQDMLVGQVLGIPGRLPAVYVAIEITFELMYRLIGIKLTNDESGNKVRMLENGETLLINIGSHSIFGDVYGIEPGLEEKLFSKSQTQSKTRADKEVKERQKTCKLKLHSPVCTEKGERIALSRRIEKRFRLIGHGLVVRGKRVKSSE</sequence>
<keyword evidence="4 12" id="KW-0396">Initiation factor</keyword>
<dbReference type="AlphaFoldDB" id="A0A5J4V7D6"/>
<evidence type="ECO:0000313" key="12">
    <source>
        <dbReference type="EMBL" id="KAA6378121.1"/>
    </source>
</evidence>
<dbReference type="CDD" id="cd01888">
    <property type="entry name" value="eIF2_gamma"/>
    <property type="match status" value="1"/>
</dbReference>
<feature type="domain" description="Tr-type G" evidence="11">
    <location>
        <begin position="44"/>
        <end position="239"/>
    </location>
</feature>
<dbReference type="GO" id="GO:0005829">
    <property type="term" value="C:cytosol"/>
    <property type="evidence" value="ECO:0007669"/>
    <property type="project" value="TreeGrafter"/>
</dbReference>
<organism evidence="12 13">
    <name type="scientific">Streblomastix strix</name>
    <dbReference type="NCBI Taxonomy" id="222440"/>
    <lineage>
        <taxon>Eukaryota</taxon>
        <taxon>Metamonada</taxon>
        <taxon>Preaxostyla</taxon>
        <taxon>Oxymonadida</taxon>
        <taxon>Streblomastigidae</taxon>
        <taxon>Streblomastix</taxon>
    </lineage>
</organism>
<dbReference type="EC" id="3.6.5.3" evidence="3"/>
<keyword evidence="5" id="KW-0547">Nucleotide-binding</keyword>
<comment type="caution">
    <text evidence="12">The sequence shown here is derived from an EMBL/GenBank/DDBJ whole genome shotgun (WGS) entry which is preliminary data.</text>
</comment>
<dbReference type="GO" id="GO:0000049">
    <property type="term" value="F:tRNA binding"/>
    <property type="evidence" value="ECO:0007669"/>
    <property type="project" value="InterPro"/>
</dbReference>
<dbReference type="SUPFAM" id="SSF50465">
    <property type="entry name" value="EF-Tu/eEF-1alpha/eIF2-gamma C-terminal domain"/>
    <property type="match status" value="1"/>
</dbReference>
<accession>A0A5J4V7D6</accession>
<dbReference type="GO" id="GO:0003924">
    <property type="term" value="F:GTPase activity"/>
    <property type="evidence" value="ECO:0007669"/>
    <property type="project" value="InterPro"/>
</dbReference>
<name>A0A5J4V7D6_9EUKA</name>
<comment type="similarity">
    <text evidence="2">Belongs to the TRAFAC class translation factor GTPase superfamily. Classic translation factor GTPase family. EF-Tu/EF-1A subfamily.</text>
</comment>
<dbReference type="PROSITE" id="PS51722">
    <property type="entry name" value="G_TR_2"/>
    <property type="match status" value="1"/>
</dbReference>